<name>W0FIF2_9BACT</name>
<dbReference type="PROSITE" id="PS51257">
    <property type="entry name" value="PROKAR_LIPOPROTEIN"/>
    <property type="match status" value="1"/>
</dbReference>
<sequence>MKKTFFQLLMLLASFSLFSCGGSDGDDSTPTPSVSLQLVSQSIAEGAQVDAASTTVLTLNYNNPVRVTGNGVTLNGIAVKAKVSGNTSVEIPLTLAEGTVYTLKVAWGAIVAAADGKVVAPEFTLNFTTKGNQQPPIDENSPIAKKMGWGWNLGNHFDTSSGADGVRPQWGYWDNAKPTQVLYNNLRNAGASTVRIGVTWGNYQNTSNWEIDANYIAEVRQNVEWAEAAGLNVILNMHHDEYWLDIKGAANNATTNSNIKNRIEKTWKQIAEAFKDKGEFLIFESFNEIQDGGWGWGANRTDGGKQYKTLNEWNQLVVNTIRATGGNNATRWIGIPSYAANPSLALETGFVLPTDAANRLMVSVHFYDPSNFTLSPYVSDDSSEYKSGGYSEWGHTAAKGKADTGSNEDHVVAIFKKLHDKFVAKNVPVYIGEYGCVMHKNTRSNYFRNYYLEYVCRAAHEYGMPLCIWDNNASGGGNEHHGYFNHTDGQYLNAMESLVKTMIKAATSDDASYTLESVYNKAPK</sequence>
<evidence type="ECO:0000256" key="3">
    <source>
        <dbReference type="ARBA" id="ARBA00023001"/>
    </source>
</evidence>
<keyword evidence="2 7" id="KW-0378">Hydrolase</keyword>
<evidence type="ECO:0000256" key="6">
    <source>
        <dbReference type="ARBA" id="ARBA00023326"/>
    </source>
</evidence>
<accession>W0FIF2</accession>
<keyword evidence="6" id="KW-0624">Polysaccharide degradation</keyword>
<evidence type="ECO:0000256" key="1">
    <source>
        <dbReference type="ARBA" id="ARBA00005641"/>
    </source>
</evidence>
<proteinExistence type="inferred from homology"/>
<dbReference type="PANTHER" id="PTHR31297">
    <property type="entry name" value="GLUCAN ENDO-1,6-BETA-GLUCOSIDASE B"/>
    <property type="match status" value="1"/>
</dbReference>
<dbReference type="Pfam" id="PF00150">
    <property type="entry name" value="Cellulase"/>
    <property type="match status" value="1"/>
</dbReference>
<keyword evidence="5 7" id="KW-0326">Glycosidase</keyword>
<dbReference type="InterPro" id="IPR001547">
    <property type="entry name" value="Glyco_hydro_5"/>
</dbReference>
<dbReference type="InterPro" id="IPR050386">
    <property type="entry name" value="Glycosyl_hydrolase_5"/>
</dbReference>
<protein>
    <submittedName>
        <fullName evidence="10">Cellulase</fullName>
    </submittedName>
</protein>
<dbReference type="Gene3D" id="3.20.20.80">
    <property type="entry name" value="Glycosidases"/>
    <property type="match status" value="1"/>
</dbReference>
<evidence type="ECO:0000259" key="9">
    <source>
        <dbReference type="Pfam" id="PF00150"/>
    </source>
</evidence>
<dbReference type="AlphaFoldDB" id="W0FIF2"/>
<feature type="domain" description="Glycoside hydrolase family 5" evidence="9">
    <location>
        <begin position="169"/>
        <end position="474"/>
    </location>
</feature>
<dbReference type="EMBL" id="KC246798">
    <property type="protein sequence ID" value="AHF24581.1"/>
    <property type="molecule type" value="Genomic_DNA"/>
</dbReference>
<evidence type="ECO:0000313" key="10">
    <source>
        <dbReference type="EMBL" id="AHF24581.1"/>
    </source>
</evidence>
<keyword evidence="8" id="KW-0732">Signal</keyword>
<dbReference type="GO" id="GO:0005576">
    <property type="term" value="C:extracellular region"/>
    <property type="evidence" value="ECO:0007669"/>
    <property type="project" value="TreeGrafter"/>
</dbReference>
<feature type="chain" id="PRO_5004789304" evidence="8">
    <location>
        <begin position="20"/>
        <end position="524"/>
    </location>
</feature>
<keyword evidence="3" id="KW-0136">Cellulose degradation</keyword>
<dbReference type="GO" id="GO:0009986">
    <property type="term" value="C:cell surface"/>
    <property type="evidence" value="ECO:0007669"/>
    <property type="project" value="TreeGrafter"/>
</dbReference>
<reference evidence="10" key="1">
    <citation type="journal article" date="2013" name="PLoS ONE">
        <title>Metagenomic insights into the carbohydrate-active enzymes carried by the microorganisms adhering to solid digesta in the rumen of cows.</title>
        <authorList>
            <person name="Wang L."/>
            <person name="Hatem A."/>
            <person name="Catalyurek U.V."/>
            <person name="Morrison M."/>
            <person name="Yu Z."/>
        </authorList>
    </citation>
    <scope>NUCLEOTIDE SEQUENCE</scope>
</reference>
<feature type="signal peptide" evidence="8">
    <location>
        <begin position="1"/>
        <end position="19"/>
    </location>
</feature>
<evidence type="ECO:0000256" key="7">
    <source>
        <dbReference type="RuleBase" id="RU361153"/>
    </source>
</evidence>
<comment type="similarity">
    <text evidence="1 7">Belongs to the glycosyl hydrolase 5 (cellulase A) family.</text>
</comment>
<keyword evidence="4" id="KW-0119">Carbohydrate metabolism</keyword>
<dbReference type="GO" id="GO:0008422">
    <property type="term" value="F:beta-glucosidase activity"/>
    <property type="evidence" value="ECO:0007669"/>
    <property type="project" value="TreeGrafter"/>
</dbReference>
<evidence type="ECO:0000256" key="5">
    <source>
        <dbReference type="ARBA" id="ARBA00023295"/>
    </source>
</evidence>
<evidence type="ECO:0000256" key="2">
    <source>
        <dbReference type="ARBA" id="ARBA00022801"/>
    </source>
</evidence>
<dbReference type="PANTHER" id="PTHR31297:SF41">
    <property type="entry name" value="ENDOGLUCANASE, PUTATIVE (AFU_ORTHOLOGUE AFUA_5G01830)-RELATED"/>
    <property type="match status" value="1"/>
</dbReference>
<evidence type="ECO:0000256" key="4">
    <source>
        <dbReference type="ARBA" id="ARBA00023277"/>
    </source>
</evidence>
<evidence type="ECO:0000256" key="8">
    <source>
        <dbReference type="SAM" id="SignalP"/>
    </source>
</evidence>
<organism evidence="10">
    <name type="scientific">uncultured bacterium Contig1529</name>
    <dbReference type="NCBI Taxonomy" id="1393449"/>
    <lineage>
        <taxon>Bacteria</taxon>
        <taxon>environmental samples</taxon>
    </lineage>
</organism>
<dbReference type="GO" id="GO:0030245">
    <property type="term" value="P:cellulose catabolic process"/>
    <property type="evidence" value="ECO:0007669"/>
    <property type="project" value="UniProtKB-KW"/>
</dbReference>
<dbReference type="SUPFAM" id="SSF51445">
    <property type="entry name" value="(Trans)glycosidases"/>
    <property type="match status" value="1"/>
</dbReference>
<dbReference type="InterPro" id="IPR017853">
    <property type="entry name" value="GH"/>
</dbReference>